<accession>A0A1H7Q4I9</accession>
<feature type="transmembrane region" description="Helical" evidence="1">
    <location>
        <begin position="40"/>
        <end position="61"/>
    </location>
</feature>
<dbReference type="eggNOG" id="ENOG5031MKK">
    <property type="taxonomic scope" value="Bacteria"/>
</dbReference>
<evidence type="ECO:0000313" key="3">
    <source>
        <dbReference type="Proteomes" id="UP000183015"/>
    </source>
</evidence>
<keyword evidence="3" id="KW-1185">Reference proteome</keyword>
<dbReference type="OrthoDB" id="3849385at2"/>
<dbReference type="EMBL" id="FOAZ01000008">
    <property type="protein sequence ID" value="SEL43061.1"/>
    <property type="molecule type" value="Genomic_DNA"/>
</dbReference>
<evidence type="ECO:0000313" key="2">
    <source>
        <dbReference type="EMBL" id="SEL43061.1"/>
    </source>
</evidence>
<protein>
    <submittedName>
        <fullName evidence="2">Uncharacterized protein</fullName>
    </submittedName>
</protein>
<gene>
    <name evidence="2" type="ORF">SAMN05414137_108293</name>
</gene>
<reference evidence="3" key="1">
    <citation type="submission" date="2016-10" db="EMBL/GenBank/DDBJ databases">
        <authorList>
            <person name="Varghese N."/>
        </authorList>
    </citation>
    <scope>NUCLEOTIDE SEQUENCE [LARGE SCALE GENOMIC DNA]</scope>
    <source>
        <strain evidence="3">DSM 45096 / BCRC 16803 / CGMCC 4.1857 / CIP 109030 / JCM 12277 / KCTC 19219 / NBRC 100920 / 33214</strain>
    </source>
</reference>
<dbReference type="RefSeq" id="WP_042452006.1">
    <property type="nucleotide sequence ID" value="NZ_BBPN01000024.1"/>
</dbReference>
<organism evidence="2 3">
    <name type="scientific">Streptacidiphilus jiangxiensis</name>
    <dbReference type="NCBI Taxonomy" id="235985"/>
    <lineage>
        <taxon>Bacteria</taxon>
        <taxon>Bacillati</taxon>
        <taxon>Actinomycetota</taxon>
        <taxon>Actinomycetes</taxon>
        <taxon>Kitasatosporales</taxon>
        <taxon>Streptomycetaceae</taxon>
        <taxon>Streptacidiphilus</taxon>
    </lineage>
</organism>
<keyword evidence="1" id="KW-0812">Transmembrane</keyword>
<dbReference type="Proteomes" id="UP000183015">
    <property type="component" value="Unassembled WGS sequence"/>
</dbReference>
<keyword evidence="1" id="KW-1133">Transmembrane helix</keyword>
<sequence length="424" mass="43627">MNEQPIGDGLRELAELAGPHQVDLHHIGDRIRRRRRTRRALASGVAVALVVAGGWLLPGLVSGGAGSSVVPAAPPSPVAPLPSGGAQGSLPLPTPQKLDPEAQQVAAIFRHVLASAVSGKLTVLAGVGLHDKGSATPLGSGLFEPGVSGLYDDGHGVSAVWADLSRWSKPDTTVFPYACKAQPGVPFGSKCQVVHLTGGGVVGIEQMPAEGNSSALWTATYAAPDGARVVIQEENAPGDKGYTPTRAEPPFDAAQLQRMVTSPLWNPQLDAIPRSGGQSNNVDTPFGPDGIGAIFYRLIPSGFAISGAKGAENPMMGNTMVLTDAQGKGSVYGWESIGGPTVQQGYPNATRLSDGSWLGSKQVPGQGGGGTEQYWVAVQRGNTEIVVVALNSVGLDGPRSRATPVLTIDQLTAIAESPTWGSGT</sequence>
<dbReference type="AlphaFoldDB" id="A0A1H7Q4I9"/>
<evidence type="ECO:0000256" key="1">
    <source>
        <dbReference type="SAM" id="Phobius"/>
    </source>
</evidence>
<keyword evidence="1" id="KW-0472">Membrane</keyword>
<proteinExistence type="predicted"/>
<dbReference type="STRING" id="235985.SAMN05414137_108293"/>
<name>A0A1H7Q4I9_STRJI</name>